<accession>A0A916VP78</accession>
<protein>
    <submittedName>
        <fullName evidence="1">Phasin</fullName>
    </submittedName>
</protein>
<dbReference type="AlphaFoldDB" id="A0A916VP78"/>
<reference evidence="1" key="1">
    <citation type="journal article" date="2014" name="Int. J. Syst. Evol. Microbiol.">
        <title>Complete genome sequence of Corynebacterium casei LMG S-19264T (=DSM 44701T), isolated from a smear-ripened cheese.</title>
        <authorList>
            <consortium name="US DOE Joint Genome Institute (JGI-PGF)"/>
            <person name="Walter F."/>
            <person name="Albersmeier A."/>
            <person name="Kalinowski J."/>
            <person name="Ruckert C."/>
        </authorList>
    </citation>
    <scope>NUCLEOTIDE SEQUENCE</scope>
    <source>
        <strain evidence="1">CGMCC 1.15880</strain>
    </source>
</reference>
<proteinExistence type="predicted"/>
<dbReference type="Proteomes" id="UP000628017">
    <property type="component" value="Unassembled WGS sequence"/>
</dbReference>
<dbReference type="RefSeq" id="WP_188672464.1">
    <property type="nucleotide sequence ID" value="NZ_BMKA01000002.1"/>
</dbReference>
<evidence type="ECO:0000313" key="2">
    <source>
        <dbReference type="Proteomes" id="UP000628017"/>
    </source>
</evidence>
<keyword evidence="2" id="KW-1185">Reference proteome</keyword>
<organism evidence="1 2">
    <name type="scientific">Neptunicoccus cionae</name>
    <dbReference type="NCBI Taxonomy" id="2035344"/>
    <lineage>
        <taxon>Bacteria</taxon>
        <taxon>Pseudomonadati</taxon>
        <taxon>Pseudomonadota</taxon>
        <taxon>Alphaproteobacteria</taxon>
        <taxon>Rhodobacterales</taxon>
        <taxon>Paracoccaceae</taxon>
        <taxon>Neptunicoccus</taxon>
    </lineage>
</organism>
<comment type="caution">
    <text evidence="1">The sequence shown here is derived from an EMBL/GenBank/DDBJ whole genome shotgun (WGS) entry which is preliminary data.</text>
</comment>
<reference evidence="1" key="2">
    <citation type="submission" date="2020-09" db="EMBL/GenBank/DDBJ databases">
        <authorList>
            <person name="Sun Q."/>
            <person name="Zhou Y."/>
        </authorList>
    </citation>
    <scope>NUCLEOTIDE SEQUENCE</scope>
    <source>
        <strain evidence="1">CGMCC 1.15880</strain>
    </source>
</reference>
<gene>
    <name evidence="1" type="ORF">GCM10011498_13670</name>
</gene>
<name>A0A916VP78_9RHOB</name>
<sequence>MANQDFDFAKATEEFFAAFKMDTKMFDDATKNAAEFNVKMGKIALAAAKRNAELTNAWTAETLKTVESANKVQKDPSAYTTVASDFASAQAQSLPEKLAAYAEVAKAAQLEAVELFVAAGKDMQAEVAAATKDVTAKAKAA</sequence>
<dbReference type="EMBL" id="BMKA01000002">
    <property type="protein sequence ID" value="GGA14695.1"/>
    <property type="molecule type" value="Genomic_DNA"/>
</dbReference>
<evidence type="ECO:0000313" key="1">
    <source>
        <dbReference type="EMBL" id="GGA14695.1"/>
    </source>
</evidence>